<accession>A0AAX6HSW7</accession>
<keyword evidence="9" id="KW-0793">Thylakoid</keyword>
<dbReference type="SUPFAM" id="SSF51735">
    <property type="entry name" value="NAD(P)-binding Rossmann-fold domains"/>
    <property type="match status" value="1"/>
</dbReference>
<comment type="catalytic activity">
    <reaction evidence="12">
        <text>7(1)-hydroxychlorophyllide a + NADP(+) = chlorophyllide b + NADPH + H(+)</text>
        <dbReference type="Rhea" id="RHEA:24772"/>
        <dbReference type="ChEBI" id="CHEBI:15378"/>
        <dbReference type="ChEBI" id="CHEBI:57783"/>
        <dbReference type="ChEBI" id="CHEBI:58349"/>
        <dbReference type="ChEBI" id="CHEBI:83356"/>
        <dbReference type="ChEBI" id="CHEBI:83357"/>
        <dbReference type="EC" id="1.1.1.294"/>
    </reaction>
</comment>
<sequence>MAITLTKLQVSVHSPWITKRGRPGSRRKLAGSEGFSLRSPWRPLDCRAFRSEEGSDGVEEKMTKKKKKGPMYSLKSLLVRVLGSEMTTVDEQYKKAAEKAEEVFFSVATQVGRYMLTMMSTGVILAIGFQLSGGDSQMNTLIWYSWLGGIFIGTMIGANMVLEEHSKAGPRNVVITGSTRGLGKALAREFLLSGDRVVIASRSPKSVNMTVEELNASLKESIERAGSKGAEKFSHAKVVGIACDVCKPDDVRTLANFAISELGPVDIWINNAGTNKGFRPLLQFTDEDINQIVSTNLVGSLICTKEAMRVMQSQDNGGHIFNMDGAGSGGSSTPLTAVYGSTKCGLRQLQASLLNECKRSKVGIHTASPGMVLTDLLLSGSTLKNKQMFNIICELPETVARTLVPRMRVIKGTGRAINYLTPPRILLALVTAWVRRGRWFDDQGRALYAAEADRIRNWAESRARFSFTDAMEMYTENTWVSVFSLSVVCAFIILSSSGSAFPGT</sequence>
<dbReference type="InterPro" id="IPR036291">
    <property type="entry name" value="NAD(P)-bd_dom_sf"/>
</dbReference>
<dbReference type="CDD" id="cd05233">
    <property type="entry name" value="SDR_c"/>
    <property type="match status" value="1"/>
</dbReference>
<dbReference type="PANTHER" id="PTHR24314:SF21">
    <property type="entry name" value="CHLOROPHYLL(IDE) B REDUCTASE NYC1, CHLOROPLASTIC-RELATED"/>
    <property type="match status" value="1"/>
</dbReference>
<dbReference type="GO" id="GO:0034256">
    <property type="term" value="F:chlorophyll(ide) b reductase activity"/>
    <property type="evidence" value="ECO:0007669"/>
    <property type="project" value="UniProtKB-EC"/>
</dbReference>
<dbReference type="Proteomes" id="UP001140949">
    <property type="component" value="Unassembled WGS sequence"/>
</dbReference>
<evidence type="ECO:0000256" key="6">
    <source>
        <dbReference type="ARBA" id="ARBA00022946"/>
    </source>
</evidence>
<gene>
    <name evidence="15" type="ORF">M6B38_151525</name>
    <name evidence="16" type="ORF">M6B38_290695</name>
</gene>
<evidence type="ECO:0000256" key="4">
    <source>
        <dbReference type="ARBA" id="ARBA00022640"/>
    </source>
</evidence>
<dbReference type="FunFam" id="3.40.50.720:FF:000223">
    <property type="entry name" value="Chlorophyll(Ide) b reductase NOL, chloroplastic"/>
    <property type="match status" value="1"/>
</dbReference>
<keyword evidence="8" id="KW-0520">NAD</keyword>
<keyword evidence="5" id="KW-0881">Chlorophyll catabolism</keyword>
<evidence type="ECO:0000313" key="15">
    <source>
        <dbReference type="EMBL" id="KAJ6811951.1"/>
    </source>
</evidence>
<organism evidence="16 17">
    <name type="scientific">Iris pallida</name>
    <name type="common">Sweet iris</name>
    <dbReference type="NCBI Taxonomy" id="29817"/>
    <lineage>
        <taxon>Eukaryota</taxon>
        <taxon>Viridiplantae</taxon>
        <taxon>Streptophyta</taxon>
        <taxon>Embryophyta</taxon>
        <taxon>Tracheophyta</taxon>
        <taxon>Spermatophyta</taxon>
        <taxon>Magnoliopsida</taxon>
        <taxon>Liliopsida</taxon>
        <taxon>Asparagales</taxon>
        <taxon>Iridaceae</taxon>
        <taxon>Iridoideae</taxon>
        <taxon>Irideae</taxon>
        <taxon>Iris</taxon>
    </lineage>
</organism>
<protein>
    <recommendedName>
        <fullName evidence="13">chlorophyll(ide) b reductase</fullName>
        <ecNumber evidence="13">1.1.1.294</ecNumber>
    </recommendedName>
</protein>
<dbReference type="PRINTS" id="PR00081">
    <property type="entry name" value="GDHRDH"/>
</dbReference>
<evidence type="ECO:0000313" key="16">
    <source>
        <dbReference type="EMBL" id="KAJ6844150.1"/>
    </source>
</evidence>
<dbReference type="EMBL" id="JANAVB010006600">
    <property type="protein sequence ID" value="KAJ6844150.1"/>
    <property type="molecule type" value="Genomic_DNA"/>
</dbReference>
<feature type="transmembrane region" description="Helical" evidence="14">
    <location>
        <begin position="479"/>
        <end position="501"/>
    </location>
</feature>
<dbReference type="GO" id="GO:0009535">
    <property type="term" value="C:chloroplast thylakoid membrane"/>
    <property type="evidence" value="ECO:0007669"/>
    <property type="project" value="UniProtKB-SubCell"/>
</dbReference>
<dbReference type="GO" id="GO:0015996">
    <property type="term" value="P:chlorophyll catabolic process"/>
    <property type="evidence" value="ECO:0007669"/>
    <property type="project" value="UniProtKB-KW"/>
</dbReference>
<evidence type="ECO:0000256" key="14">
    <source>
        <dbReference type="SAM" id="Phobius"/>
    </source>
</evidence>
<comment type="subcellular location">
    <subcellularLocation>
        <location evidence="1">Plastid</location>
        <location evidence="1">Chloroplast thylakoid membrane</location>
    </subcellularLocation>
</comment>
<dbReference type="Gene3D" id="3.40.50.720">
    <property type="entry name" value="NAD(P)-binding Rossmann-like Domain"/>
    <property type="match status" value="1"/>
</dbReference>
<evidence type="ECO:0000256" key="8">
    <source>
        <dbReference type="ARBA" id="ARBA00023027"/>
    </source>
</evidence>
<evidence type="ECO:0000256" key="13">
    <source>
        <dbReference type="ARBA" id="ARBA00066856"/>
    </source>
</evidence>
<comment type="similarity">
    <text evidence="2">Belongs to the short-chain dehydrogenases/reductases (SDR) family.</text>
</comment>
<evidence type="ECO:0000313" key="17">
    <source>
        <dbReference type="Proteomes" id="UP001140949"/>
    </source>
</evidence>
<dbReference type="AlphaFoldDB" id="A0AAX6HSW7"/>
<evidence type="ECO:0000256" key="1">
    <source>
        <dbReference type="ARBA" id="ARBA00004334"/>
    </source>
</evidence>
<evidence type="ECO:0000256" key="12">
    <source>
        <dbReference type="ARBA" id="ARBA00052465"/>
    </source>
</evidence>
<dbReference type="Pfam" id="PF00106">
    <property type="entry name" value="adh_short"/>
    <property type="match status" value="1"/>
</dbReference>
<keyword evidence="6" id="KW-0809">Transit peptide</keyword>
<feature type="transmembrane region" description="Helical" evidence="14">
    <location>
        <begin position="114"/>
        <end position="131"/>
    </location>
</feature>
<comment type="caution">
    <text evidence="16">The sequence shown here is derived from an EMBL/GenBank/DDBJ whole genome shotgun (WGS) entry which is preliminary data.</text>
</comment>
<dbReference type="PANTHER" id="PTHR24314">
    <property type="entry name" value="NON-SPECIFIC LIPID TRANSFER PROTEIN-RELATED"/>
    <property type="match status" value="1"/>
</dbReference>
<evidence type="ECO:0000256" key="3">
    <source>
        <dbReference type="ARBA" id="ARBA00022528"/>
    </source>
</evidence>
<dbReference type="InterPro" id="IPR052625">
    <property type="entry name" value="Chl_b_Red"/>
</dbReference>
<evidence type="ECO:0000256" key="10">
    <source>
        <dbReference type="ARBA" id="ARBA00023136"/>
    </source>
</evidence>
<proteinExistence type="inferred from homology"/>
<keyword evidence="14" id="KW-0812">Transmembrane</keyword>
<keyword evidence="3" id="KW-0150">Chloroplast</keyword>
<dbReference type="EC" id="1.1.1.294" evidence="13"/>
<dbReference type="EMBL" id="JANAVB010031417">
    <property type="protein sequence ID" value="KAJ6811951.1"/>
    <property type="molecule type" value="Genomic_DNA"/>
</dbReference>
<keyword evidence="7" id="KW-0560">Oxidoreductase</keyword>
<evidence type="ECO:0000256" key="5">
    <source>
        <dbReference type="ARBA" id="ARBA00022817"/>
    </source>
</evidence>
<dbReference type="InterPro" id="IPR002347">
    <property type="entry name" value="SDR_fam"/>
</dbReference>
<keyword evidence="4" id="KW-0934">Plastid</keyword>
<evidence type="ECO:0000256" key="11">
    <source>
        <dbReference type="ARBA" id="ARBA00050138"/>
    </source>
</evidence>
<feature type="transmembrane region" description="Helical" evidence="14">
    <location>
        <begin position="143"/>
        <end position="162"/>
    </location>
</feature>
<comment type="catalytic activity">
    <reaction evidence="11">
        <text>7(1)-hydroxychlorophyllide a + NAD(+) = chlorophyllide b + NADH + H(+)</text>
        <dbReference type="Rhea" id="RHEA:24768"/>
        <dbReference type="ChEBI" id="CHEBI:15378"/>
        <dbReference type="ChEBI" id="CHEBI:57540"/>
        <dbReference type="ChEBI" id="CHEBI:57945"/>
        <dbReference type="ChEBI" id="CHEBI:83356"/>
        <dbReference type="ChEBI" id="CHEBI:83357"/>
        <dbReference type="EC" id="1.1.1.294"/>
    </reaction>
</comment>
<evidence type="ECO:0000256" key="7">
    <source>
        <dbReference type="ARBA" id="ARBA00023002"/>
    </source>
</evidence>
<name>A0AAX6HSW7_IRIPA</name>
<evidence type="ECO:0000256" key="2">
    <source>
        <dbReference type="ARBA" id="ARBA00006484"/>
    </source>
</evidence>
<keyword evidence="10 14" id="KW-0472">Membrane</keyword>
<dbReference type="GO" id="GO:0010304">
    <property type="term" value="P:PSII associated light-harvesting complex II catabolic process"/>
    <property type="evidence" value="ECO:0007669"/>
    <property type="project" value="TreeGrafter"/>
</dbReference>
<evidence type="ECO:0000256" key="9">
    <source>
        <dbReference type="ARBA" id="ARBA00023078"/>
    </source>
</evidence>
<keyword evidence="14" id="KW-1133">Transmembrane helix</keyword>
<keyword evidence="17" id="KW-1185">Reference proteome</keyword>
<reference evidence="16" key="1">
    <citation type="journal article" date="2023" name="GigaByte">
        <title>Genome assembly of the bearded iris, Iris pallida Lam.</title>
        <authorList>
            <person name="Bruccoleri R.E."/>
            <person name="Oakeley E.J."/>
            <person name="Faust A.M.E."/>
            <person name="Altorfer M."/>
            <person name="Dessus-Babus S."/>
            <person name="Burckhardt D."/>
            <person name="Oertli M."/>
            <person name="Naumann U."/>
            <person name="Petersen F."/>
            <person name="Wong J."/>
        </authorList>
    </citation>
    <scope>NUCLEOTIDE SEQUENCE</scope>
    <source>
        <strain evidence="16">GSM-AAB239-AS_SAM_17_03QT</strain>
    </source>
</reference>
<reference evidence="16" key="2">
    <citation type="submission" date="2023-04" db="EMBL/GenBank/DDBJ databases">
        <authorList>
            <person name="Bruccoleri R.E."/>
            <person name="Oakeley E.J."/>
            <person name="Faust A.-M."/>
            <person name="Dessus-Babus S."/>
            <person name="Altorfer M."/>
            <person name="Burckhardt D."/>
            <person name="Oertli M."/>
            <person name="Naumann U."/>
            <person name="Petersen F."/>
            <person name="Wong J."/>
        </authorList>
    </citation>
    <scope>NUCLEOTIDE SEQUENCE</scope>
    <source>
        <strain evidence="16">GSM-AAB239-AS_SAM_17_03QT</strain>
        <tissue evidence="16">Leaf</tissue>
    </source>
</reference>